<dbReference type="Gene3D" id="2.20.230.10">
    <property type="entry name" value="Resuscitation-promoting factor rpfb"/>
    <property type="match status" value="1"/>
</dbReference>
<dbReference type="Proteomes" id="UP000240542">
    <property type="component" value="Unassembled WGS sequence"/>
</dbReference>
<dbReference type="InterPro" id="IPR023346">
    <property type="entry name" value="Lysozyme-like_dom_sf"/>
</dbReference>
<keyword evidence="5" id="KW-0812">Transmembrane</keyword>
<comment type="caution">
    <text evidence="7">The sequence shown here is derived from an EMBL/GenBank/DDBJ whole genome shotgun (WGS) entry which is preliminary data.</text>
</comment>
<evidence type="ECO:0000256" key="2">
    <source>
        <dbReference type="ARBA" id="ARBA00022729"/>
    </source>
</evidence>
<sequence>MLPPAGTRPRRPSPAKESQHIVSTPPEPFPAPEGPPQGPRRGARTPSRIPALLRSRGFLIGAAVLVVLLLAGGGTAFAMDKRITLTVDGKDRTVHTFGSSVADVLESAEVELGEHDKVVPAAGTQVSRGQDVEVRTGRKFTLELDGKAKSHWVTAFTVDEALKEIGKHKEPMSLSVKRTAAVPKSGLEVTARSARDLVIQQDTKKKKVSSTEPTVGEVLKENGIDLGKYDKVKPKAATEPTDGMVIKVMQVIGKPKTKEVPIEAGVQTRENDDLPKGEKKVVRKPKDGKKKVTVATVMKGGKKTEHVLKEKVLKKPVKGITEVGTKEEAPEVDSDVGGPADSLNWAGLAQCESGGNPKAVNSAGGYYGLYQFSEQTWASTGGSGLPSDASPSEQTMRAKKLYNMVDGNWQSQWPECGKHL</sequence>
<dbReference type="InterPro" id="IPR007137">
    <property type="entry name" value="DUF348"/>
</dbReference>
<dbReference type="SUPFAM" id="SSF53955">
    <property type="entry name" value="Lysozyme-like"/>
    <property type="match status" value="1"/>
</dbReference>
<feature type="domain" description="G5" evidence="6">
    <location>
        <begin position="248"/>
        <end position="327"/>
    </location>
</feature>
<gene>
    <name evidence="7" type="ORF">CLV63_10551</name>
</gene>
<evidence type="ECO:0000256" key="4">
    <source>
        <dbReference type="SAM" id="MobiDB-lite"/>
    </source>
</evidence>
<keyword evidence="5" id="KW-0472">Membrane</keyword>
<feature type="compositionally biased region" description="Pro residues" evidence="4">
    <location>
        <begin position="25"/>
        <end position="38"/>
    </location>
</feature>
<keyword evidence="5" id="KW-1133">Transmembrane helix</keyword>
<keyword evidence="8" id="KW-1185">Reference proteome</keyword>
<dbReference type="Pfam" id="PF03990">
    <property type="entry name" value="DUF348"/>
    <property type="match status" value="3"/>
</dbReference>
<keyword evidence="3" id="KW-0378">Hydrolase</keyword>
<feature type="transmembrane region" description="Helical" evidence="5">
    <location>
        <begin position="58"/>
        <end position="79"/>
    </location>
</feature>
<evidence type="ECO:0000259" key="6">
    <source>
        <dbReference type="PROSITE" id="PS51109"/>
    </source>
</evidence>
<protein>
    <submittedName>
        <fullName evidence="7">Uncharacterized protein YabE (DUF348 family)</fullName>
    </submittedName>
</protein>
<dbReference type="EMBL" id="PYGA01000005">
    <property type="protein sequence ID" value="PSK98379.1"/>
    <property type="molecule type" value="Genomic_DNA"/>
</dbReference>
<dbReference type="PROSITE" id="PS51109">
    <property type="entry name" value="G5"/>
    <property type="match status" value="1"/>
</dbReference>
<dbReference type="Pfam" id="PF07501">
    <property type="entry name" value="G5"/>
    <property type="match status" value="1"/>
</dbReference>
<keyword evidence="2" id="KW-0732">Signal</keyword>
<dbReference type="GO" id="GO:0016787">
    <property type="term" value="F:hydrolase activity"/>
    <property type="evidence" value="ECO:0007669"/>
    <property type="project" value="UniProtKB-KW"/>
</dbReference>
<dbReference type="Pfam" id="PF06737">
    <property type="entry name" value="Transglycosylas"/>
    <property type="match status" value="1"/>
</dbReference>
<evidence type="ECO:0000313" key="8">
    <source>
        <dbReference type="Proteomes" id="UP000240542"/>
    </source>
</evidence>
<proteinExistence type="inferred from homology"/>
<evidence type="ECO:0000256" key="5">
    <source>
        <dbReference type="SAM" id="Phobius"/>
    </source>
</evidence>
<organism evidence="7 8">
    <name type="scientific">Murinocardiopsis flavida</name>
    <dbReference type="NCBI Taxonomy" id="645275"/>
    <lineage>
        <taxon>Bacteria</taxon>
        <taxon>Bacillati</taxon>
        <taxon>Actinomycetota</taxon>
        <taxon>Actinomycetes</taxon>
        <taxon>Streptosporangiales</taxon>
        <taxon>Nocardiopsidaceae</taxon>
        <taxon>Murinocardiopsis</taxon>
    </lineage>
</organism>
<dbReference type="InterPro" id="IPR011098">
    <property type="entry name" value="G5_dom"/>
</dbReference>
<evidence type="ECO:0000256" key="3">
    <source>
        <dbReference type="ARBA" id="ARBA00022801"/>
    </source>
</evidence>
<comment type="similarity">
    <text evidence="1">Belongs to the transglycosylase family. Rpf subfamily.</text>
</comment>
<reference evidence="7 8" key="1">
    <citation type="submission" date="2018-03" db="EMBL/GenBank/DDBJ databases">
        <title>Genomic Encyclopedia of Archaeal and Bacterial Type Strains, Phase II (KMG-II): from individual species to whole genera.</title>
        <authorList>
            <person name="Goeker M."/>
        </authorList>
    </citation>
    <scope>NUCLEOTIDE SEQUENCE [LARGE SCALE GENOMIC DNA]</scope>
    <source>
        <strain evidence="7 8">DSM 45312</strain>
    </source>
</reference>
<dbReference type="InterPro" id="IPR010618">
    <property type="entry name" value="RPF"/>
</dbReference>
<feature type="region of interest" description="Disordered" evidence="4">
    <location>
        <begin position="1"/>
        <end position="45"/>
    </location>
</feature>
<dbReference type="SMART" id="SM01208">
    <property type="entry name" value="G5"/>
    <property type="match status" value="1"/>
</dbReference>
<evidence type="ECO:0000313" key="7">
    <source>
        <dbReference type="EMBL" id="PSK98379.1"/>
    </source>
</evidence>
<accession>A0A2P8DMD7</accession>
<dbReference type="Gene3D" id="1.10.530.10">
    <property type="match status" value="1"/>
</dbReference>
<dbReference type="AlphaFoldDB" id="A0A2P8DMD7"/>
<evidence type="ECO:0000256" key="1">
    <source>
        <dbReference type="ARBA" id="ARBA00010830"/>
    </source>
</evidence>
<name>A0A2P8DMD7_9ACTN</name>
<dbReference type="CDD" id="cd13925">
    <property type="entry name" value="RPF"/>
    <property type="match status" value="1"/>
</dbReference>